<dbReference type="Pfam" id="PF00046">
    <property type="entry name" value="Homeodomain"/>
    <property type="match status" value="1"/>
</dbReference>
<comment type="caution">
    <text evidence="13">The sequence shown here is derived from an EMBL/GenBank/DDBJ whole genome shotgun (WGS) entry which is preliminary data.</text>
</comment>
<dbReference type="SUPFAM" id="SSF46689">
    <property type="entry name" value="Homeodomain-like"/>
    <property type="match status" value="1"/>
</dbReference>
<dbReference type="AlphaFoldDB" id="A0A8X6XZ00"/>
<evidence type="ECO:0000313" key="14">
    <source>
        <dbReference type="Proteomes" id="UP000886998"/>
    </source>
</evidence>
<dbReference type="PANTHER" id="PTHR14618:SF0">
    <property type="entry name" value="HOMEOBOX-CONTAINING PROTEIN 1"/>
    <property type="match status" value="1"/>
</dbReference>
<accession>A0A8X6XZ00</accession>
<evidence type="ECO:0000256" key="8">
    <source>
        <dbReference type="RuleBase" id="RU000682"/>
    </source>
</evidence>
<evidence type="ECO:0000256" key="7">
    <source>
        <dbReference type="PROSITE-ProRule" id="PRU00108"/>
    </source>
</evidence>
<keyword evidence="3 7" id="KW-0238">DNA-binding</keyword>
<feature type="compositionally biased region" description="Polar residues" evidence="9">
    <location>
        <begin position="166"/>
        <end position="177"/>
    </location>
</feature>
<dbReference type="PANTHER" id="PTHR14618">
    <property type="entry name" value="HOMEODOX-CONTAINING PROTEIN 1 HMBOX1"/>
    <property type="match status" value="1"/>
</dbReference>
<feature type="compositionally biased region" description="Low complexity" evidence="9">
    <location>
        <begin position="154"/>
        <end position="165"/>
    </location>
</feature>
<evidence type="ECO:0000256" key="2">
    <source>
        <dbReference type="ARBA" id="ARBA00023015"/>
    </source>
</evidence>
<dbReference type="GO" id="GO:0003691">
    <property type="term" value="F:double-stranded telomeric DNA binding"/>
    <property type="evidence" value="ECO:0007669"/>
    <property type="project" value="InterPro"/>
</dbReference>
<feature type="region of interest" description="Disordered" evidence="9">
    <location>
        <begin position="151"/>
        <end position="194"/>
    </location>
</feature>
<name>A0A8X6XZ00_9ARAC</name>
<feature type="DNA-binding region" description="Homeobox" evidence="7">
    <location>
        <begin position="355"/>
        <end position="433"/>
    </location>
</feature>
<dbReference type="GO" id="GO:0005634">
    <property type="term" value="C:nucleus"/>
    <property type="evidence" value="ECO:0007669"/>
    <property type="project" value="UniProtKB-SubCell"/>
</dbReference>
<evidence type="ECO:0000256" key="3">
    <source>
        <dbReference type="ARBA" id="ARBA00023125"/>
    </source>
</evidence>
<keyword evidence="5" id="KW-0804">Transcription</keyword>
<dbReference type="Pfam" id="PF04814">
    <property type="entry name" value="HNF-1_N"/>
    <property type="match status" value="1"/>
</dbReference>
<feature type="region of interest" description="Disordered" evidence="9">
    <location>
        <begin position="490"/>
        <end position="532"/>
    </location>
</feature>
<evidence type="ECO:0000256" key="5">
    <source>
        <dbReference type="ARBA" id="ARBA00023163"/>
    </source>
</evidence>
<keyword evidence="2" id="KW-0805">Transcription regulation</keyword>
<dbReference type="SUPFAM" id="SSF47413">
    <property type="entry name" value="lambda repressor-like DNA-binding domains"/>
    <property type="match status" value="1"/>
</dbReference>
<comment type="subcellular location">
    <subcellularLocation>
        <location evidence="1 7 8">Nucleus</location>
    </subcellularLocation>
</comment>
<dbReference type="SMART" id="SM00389">
    <property type="entry name" value="HOX"/>
    <property type="match status" value="1"/>
</dbReference>
<dbReference type="OrthoDB" id="6515657at2759"/>
<evidence type="ECO:0000259" key="11">
    <source>
        <dbReference type="PROSITE" id="PS51936"/>
    </source>
</evidence>
<feature type="domain" description="HNF-p1" evidence="12">
    <location>
        <begin position="59"/>
        <end position="90"/>
    </location>
</feature>
<dbReference type="InterPro" id="IPR001356">
    <property type="entry name" value="HD"/>
</dbReference>
<proteinExistence type="predicted"/>
<dbReference type="CDD" id="cd00086">
    <property type="entry name" value="homeodomain"/>
    <property type="match status" value="1"/>
</dbReference>
<evidence type="ECO:0000256" key="4">
    <source>
        <dbReference type="ARBA" id="ARBA00023155"/>
    </source>
</evidence>
<dbReference type="InterPro" id="IPR010982">
    <property type="entry name" value="Lambda_DNA-bd_dom_sf"/>
</dbReference>
<dbReference type="Gene3D" id="1.10.10.60">
    <property type="entry name" value="Homeodomain-like"/>
    <property type="match status" value="1"/>
</dbReference>
<keyword evidence="14" id="KW-1185">Reference proteome</keyword>
<dbReference type="InterPro" id="IPR044869">
    <property type="entry name" value="HNF-1_POU"/>
</dbReference>
<evidence type="ECO:0000259" key="10">
    <source>
        <dbReference type="PROSITE" id="PS50071"/>
    </source>
</evidence>
<evidence type="ECO:0000256" key="1">
    <source>
        <dbReference type="ARBA" id="ARBA00004123"/>
    </source>
</evidence>
<keyword evidence="4 7" id="KW-0371">Homeobox</keyword>
<evidence type="ECO:0000313" key="13">
    <source>
        <dbReference type="EMBL" id="GFY61636.1"/>
    </source>
</evidence>
<dbReference type="EMBL" id="BMAV01013746">
    <property type="protein sequence ID" value="GFY61636.1"/>
    <property type="molecule type" value="Genomic_DNA"/>
</dbReference>
<gene>
    <name evidence="13" type="primary">HMBOX1</name>
    <name evidence="13" type="ORF">TNIN_75321</name>
</gene>
<feature type="compositionally biased region" description="Low complexity" evidence="9">
    <location>
        <begin position="178"/>
        <end position="191"/>
    </location>
</feature>
<dbReference type="PROSITE" id="PS50071">
    <property type="entry name" value="HOMEOBOX_2"/>
    <property type="match status" value="1"/>
</dbReference>
<dbReference type="Proteomes" id="UP000886998">
    <property type="component" value="Unassembled WGS sequence"/>
</dbReference>
<dbReference type="InterPro" id="IPR006899">
    <property type="entry name" value="HNF-1_N"/>
</dbReference>
<reference evidence="13" key="1">
    <citation type="submission" date="2020-08" db="EMBL/GenBank/DDBJ databases">
        <title>Multicomponent nature underlies the extraordinary mechanical properties of spider dragline silk.</title>
        <authorList>
            <person name="Kono N."/>
            <person name="Nakamura H."/>
            <person name="Mori M."/>
            <person name="Yoshida Y."/>
            <person name="Ohtoshi R."/>
            <person name="Malay A.D."/>
            <person name="Moran D.A.P."/>
            <person name="Tomita M."/>
            <person name="Numata K."/>
            <person name="Arakawa K."/>
        </authorList>
    </citation>
    <scope>NUCLEOTIDE SEQUENCE</scope>
</reference>
<protein>
    <submittedName>
        <fullName evidence="13">Homeobox-containing protein 1</fullName>
    </submittedName>
</protein>
<evidence type="ECO:0000259" key="12">
    <source>
        <dbReference type="PROSITE" id="PS51937"/>
    </source>
</evidence>
<sequence>MLKDGSFLYCDGVNYGLTYSESERQQKQSQRQALLRSKDAEQKENLMPNRVDNLSTKMASALFTIEQIELIRRLRNSGITKEQVSMAFDQMDRLDIELGKPSTSNRSNIPHYPSMCSSLQNLDRIDHDSSPVQSQMTNGVSKTELFYNKNQGESYSRPHSSSNSSTDGATDNGQNGDAVSPVANNNNSSSPTSRLSNELTIIPLSSSSAPSVPVSYSSADGITVQSHIYNNRSADGASNCVPIQCLVNPLDLLQDECYELDELKKKGEMTILSEIRNFVMRYNIKQTMIAEMTKMSQAYVSRFFRGDIQDMSDRTKNAFYMWYLTCKNNPWKLTQLCPNSGVKRMVSESGDLIPLKRERFTFKAAHLAVLERYYEKDPYPDSQTREQIVDECNKAVERAVRVTDRPLAERERVTLPVVNNWFNNRRKEAKKQLRQQHAAAMAAASIVPSMGQPPLGLPSVASMPSLSWHQSASMGGGMSNFVGAHPPAFHPNAQLDLSSEAMDSDSSRDSYGNGDALSVEESDKPANIKQEV</sequence>
<dbReference type="PROSITE" id="PS51936">
    <property type="entry name" value="POU_4"/>
    <property type="match status" value="1"/>
</dbReference>
<feature type="domain" description="Homeobox" evidence="10">
    <location>
        <begin position="353"/>
        <end position="432"/>
    </location>
</feature>
<feature type="domain" description="POU-specific atypical" evidence="11">
    <location>
        <begin position="243"/>
        <end position="339"/>
    </location>
</feature>
<organism evidence="13 14">
    <name type="scientific">Trichonephila inaurata madagascariensis</name>
    <dbReference type="NCBI Taxonomy" id="2747483"/>
    <lineage>
        <taxon>Eukaryota</taxon>
        <taxon>Metazoa</taxon>
        <taxon>Ecdysozoa</taxon>
        <taxon>Arthropoda</taxon>
        <taxon>Chelicerata</taxon>
        <taxon>Arachnida</taxon>
        <taxon>Araneae</taxon>
        <taxon>Araneomorphae</taxon>
        <taxon>Entelegynae</taxon>
        <taxon>Araneoidea</taxon>
        <taxon>Nephilidae</taxon>
        <taxon>Trichonephila</taxon>
        <taxon>Trichonephila inaurata</taxon>
    </lineage>
</organism>
<evidence type="ECO:0000256" key="9">
    <source>
        <dbReference type="SAM" id="MobiDB-lite"/>
    </source>
</evidence>
<dbReference type="PROSITE" id="PS51937">
    <property type="entry name" value="HNF_P1"/>
    <property type="match status" value="1"/>
</dbReference>
<dbReference type="Gene3D" id="1.10.260.40">
    <property type="entry name" value="lambda repressor-like DNA-binding domains"/>
    <property type="match status" value="1"/>
</dbReference>
<feature type="compositionally biased region" description="Basic and acidic residues" evidence="9">
    <location>
        <begin position="521"/>
        <end position="532"/>
    </location>
</feature>
<evidence type="ECO:0000256" key="6">
    <source>
        <dbReference type="ARBA" id="ARBA00023242"/>
    </source>
</evidence>
<dbReference type="InterPro" id="IPR040363">
    <property type="entry name" value="HMBOX1"/>
</dbReference>
<dbReference type="GO" id="GO:0045893">
    <property type="term" value="P:positive regulation of DNA-templated transcription"/>
    <property type="evidence" value="ECO:0007669"/>
    <property type="project" value="InterPro"/>
</dbReference>
<keyword evidence="6 7" id="KW-0539">Nucleus</keyword>
<dbReference type="InterPro" id="IPR009057">
    <property type="entry name" value="Homeodomain-like_sf"/>
</dbReference>
<dbReference type="InterPro" id="IPR044866">
    <property type="entry name" value="HNF_P1"/>
</dbReference>